<proteinExistence type="inferred from homology"/>
<feature type="transmembrane region" description="Helical" evidence="7">
    <location>
        <begin position="432"/>
        <end position="451"/>
    </location>
</feature>
<feature type="transmembrane region" description="Helical" evidence="7">
    <location>
        <begin position="371"/>
        <end position="394"/>
    </location>
</feature>
<feature type="transmembrane region" description="Helical" evidence="7">
    <location>
        <begin position="242"/>
        <end position="262"/>
    </location>
</feature>
<dbReference type="Pfam" id="PF01554">
    <property type="entry name" value="MatE"/>
    <property type="match status" value="2"/>
</dbReference>
<comment type="subcellular location">
    <subcellularLocation>
        <location evidence="1">Membrane</location>
        <topology evidence="1">Multi-pass membrane protein</topology>
    </subcellularLocation>
</comment>
<dbReference type="SUPFAM" id="SSF103473">
    <property type="entry name" value="MFS general substrate transporter"/>
    <property type="match status" value="1"/>
</dbReference>
<dbReference type="InterPro" id="IPR036259">
    <property type="entry name" value="MFS_trans_sf"/>
</dbReference>
<keyword evidence="5 7" id="KW-0472">Membrane</keyword>
<feature type="transmembrane region" description="Helical" evidence="7">
    <location>
        <begin position="664"/>
        <end position="686"/>
    </location>
</feature>
<dbReference type="PANTHER" id="PTHR11206">
    <property type="entry name" value="MULTIDRUG RESISTANCE PROTEIN"/>
    <property type="match status" value="1"/>
</dbReference>
<feature type="transmembrane region" description="Helical" evidence="7">
    <location>
        <begin position="730"/>
        <end position="751"/>
    </location>
</feature>
<comment type="caution">
    <text evidence="8">The sequence shown here is derived from an EMBL/GenBank/DDBJ whole genome shotgun (WGS) entry which is preliminary data.</text>
</comment>
<feature type="transmembrane region" description="Helical" evidence="7">
    <location>
        <begin position="212"/>
        <end position="236"/>
    </location>
</feature>
<evidence type="ECO:0000256" key="6">
    <source>
        <dbReference type="SAM" id="MobiDB-lite"/>
    </source>
</evidence>
<reference evidence="8 9" key="1">
    <citation type="submission" date="2019-02" db="EMBL/GenBank/DDBJ databases">
        <title>Genome sequencing of the rare red list fungi Bondarzewia mesenterica.</title>
        <authorList>
            <person name="Buettner E."/>
            <person name="Kellner H."/>
        </authorList>
    </citation>
    <scope>NUCLEOTIDE SEQUENCE [LARGE SCALE GENOMIC DNA]</scope>
    <source>
        <strain evidence="8 9">DSM 108281</strain>
    </source>
</reference>
<evidence type="ECO:0000313" key="9">
    <source>
        <dbReference type="Proteomes" id="UP000310158"/>
    </source>
</evidence>
<feature type="transmembrane region" description="Helical" evidence="7">
    <location>
        <begin position="1070"/>
        <end position="1088"/>
    </location>
</feature>
<feature type="transmembrane region" description="Helical" evidence="7">
    <location>
        <begin position="306"/>
        <end position="334"/>
    </location>
</feature>
<protein>
    <recommendedName>
        <fullName evidence="10">Major facilitator superfamily (MFS) profile domain-containing protein</fullName>
    </recommendedName>
</protein>
<feature type="transmembrane region" description="Helical" evidence="7">
    <location>
        <begin position="346"/>
        <end position="365"/>
    </location>
</feature>
<feature type="transmembrane region" description="Helical" evidence="7">
    <location>
        <begin position="814"/>
        <end position="834"/>
    </location>
</feature>
<dbReference type="EMBL" id="SGPL01000039">
    <property type="protein sequence ID" value="THH19663.1"/>
    <property type="molecule type" value="Genomic_DNA"/>
</dbReference>
<organism evidence="8 9">
    <name type="scientific">Bondarzewia mesenterica</name>
    <dbReference type="NCBI Taxonomy" id="1095465"/>
    <lineage>
        <taxon>Eukaryota</taxon>
        <taxon>Fungi</taxon>
        <taxon>Dikarya</taxon>
        <taxon>Basidiomycota</taxon>
        <taxon>Agaricomycotina</taxon>
        <taxon>Agaricomycetes</taxon>
        <taxon>Russulales</taxon>
        <taxon>Bondarzewiaceae</taxon>
        <taxon>Bondarzewia</taxon>
    </lineage>
</organism>
<keyword evidence="3 7" id="KW-0812">Transmembrane</keyword>
<evidence type="ECO:0000256" key="3">
    <source>
        <dbReference type="ARBA" id="ARBA00022692"/>
    </source>
</evidence>
<feature type="transmembrane region" description="Helical" evidence="7">
    <location>
        <begin position="706"/>
        <end position="723"/>
    </location>
</feature>
<dbReference type="GO" id="GO:1990961">
    <property type="term" value="P:xenobiotic detoxification by transmembrane export across the plasma membrane"/>
    <property type="evidence" value="ECO:0007669"/>
    <property type="project" value="InterPro"/>
</dbReference>
<dbReference type="InterPro" id="IPR045069">
    <property type="entry name" value="MATE_euk"/>
</dbReference>
<feature type="region of interest" description="Disordered" evidence="6">
    <location>
        <begin position="564"/>
        <end position="597"/>
    </location>
</feature>
<name>A0A4V3XG14_9AGAM</name>
<dbReference type="GO" id="GO:0016020">
    <property type="term" value="C:membrane"/>
    <property type="evidence" value="ECO:0007669"/>
    <property type="project" value="UniProtKB-SubCell"/>
</dbReference>
<evidence type="ECO:0000256" key="5">
    <source>
        <dbReference type="ARBA" id="ARBA00023136"/>
    </source>
</evidence>
<dbReference type="OrthoDB" id="2533084at2759"/>
<accession>A0A4V3XG14</accession>
<dbReference type="AlphaFoldDB" id="A0A4V3XG14"/>
<dbReference type="GO" id="GO:0042910">
    <property type="term" value="F:xenobiotic transmembrane transporter activity"/>
    <property type="evidence" value="ECO:0007669"/>
    <property type="project" value="InterPro"/>
</dbReference>
<feature type="transmembrane region" description="Helical" evidence="7">
    <location>
        <begin position="481"/>
        <end position="502"/>
    </location>
</feature>
<feature type="transmembrane region" description="Helical" evidence="7">
    <location>
        <begin position="1006"/>
        <end position="1026"/>
    </location>
</feature>
<feature type="compositionally biased region" description="Polar residues" evidence="6">
    <location>
        <begin position="567"/>
        <end position="578"/>
    </location>
</feature>
<dbReference type="InterPro" id="IPR002528">
    <property type="entry name" value="MATE_fam"/>
</dbReference>
<feature type="transmembrane region" description="Helical" evidence="7">
    <location>
        <begin position="1038"/>
        <end position="1058"/>
    </location>
</feature>
<dbReference type="InterPro" id="IPR011701">
    <property type="entry name" value="MFS"/>
</dbReference>
<dbReference type="Pfam" id="PF07690">
    <property type="entry name" value="MFS_1"/>
    <property type="match status" value="1"/>
</dbReference>
<evidence type="ECO:0008006" key="10">
    <source>
        <dbReference type="Google" id="ProtNLM"/>
    </source>
</evidence>
<feature type="transmembrane region" description="Helical" evidence="7">
    <location>
        <begin position="282"/>
        <end position="300"/>
    </location>
</feature>
<evidence type="ECO:0000256" key="2">
    <source>
        <dbReference type="ARBA" id="ARBA00010199"/>
    </source>
</evidence>
<dbReference type="NCBIfam" id="TIGR00797">
    <property type="entry name" value="matE"/>
    <property type="match status" value="1"/>
</dbReference>
<evidence type="ECO:0000256" key="7">
    <source>
        <dbReference type="SAM" id="Phobius"/>
    </source>
</evidence>
<dbReference type="GO" id="GO:0015297">
    <property type="term" value="F:antiporter activity"/>
    <property type="evidence" value="ECO:0007669"/>
    <property type="project" value="InterPro"/>
</dbReference>
<feature type="compositionally biased region" description="Basic and acidic residues" evidence="6">
    <location>
        <begin position="579"/>
        <end position="590"/>
    </location>
</feature>
<feature type="transmembrane region" description="Helical" evidence="7">
    <location>
        <begin position="931"/>
        <end position="954"/>
    </location>
</feature>
<comment type="similarity">
    <text evidence="2">Belongs to the multi antimicrobial extrusion (MATE) (TC 2.A.66.1) family.</text>
</comment>
<sequence length="1101" mass="121005">MSQTYMHYSTSSSLPSDYALLSRYAAAHGLEEDRDITVPEQEPEANIDQARLYIPHPPGRVLRRSSFPSSYIRPLDPSINSRLDSFAAPITLANEFTPLLVPRIEEEVVEVTEEGGEKFLSTFWDEIRILTKYTLPVFGTHVLEYSLVITSVISIGHLSTNALAASTLGSMTASVSGLSIIQGFTSTLDTMLPSAWTSSHPELVGLWSQRMAVVMGVTLIPIFGVWFNSESILLLLRQDPEVAHLASLYLKYVSIGLPAYAFNSISRRYFQSQGLFTTPTRVISAVAPINVILNYLLVWGPEPIALGFIGAPIATAISFNLVSIASIIYGIWFVPRTAWHPLSRQVFTNLGALVQLGLAGVGQTASEWWSWELIGLAASLLGPVALATQAVLLVSASTTFQAPFALSVATSVRIGNLLGERNARRAGLTTKASLVLALVIAGISSSIFLIFRRSWGHLFNDDPSIPLGIWLTFKHDMDLPGLWIGLTVSLVYGATIGVYLCLVTDWDKEVKKVMDRLAMDKHSRHDVEPEELASWTMDIREFEGLINTSIVGHPPFPYPHFPLSPPTMSQENAPVETSSVREKARSDVEKSSTTSSEGLDLLSYHEHRAGRLVVDPEEAKIEFGEKVASQLKLTRDGTKVLWPQPTDDREDPQNWSARRKTLQLIIITLAAIVPDFDSGIGIASIFALAKQYNTTTGVINNLTSNWSIFLLGWGSIVAVMFMRRFGRLPVLFWTQLLALGFLVGCTFAPNLKTFTEQSTLSAMRQERSGSPVKLLPSEGFTLWQLNVWTMGFIISPFLSPFVFGFLVARASWRWAYGIGSIYGALILALIVFFGEETMYDRTVKPIPARPSSGLRYRVETLLGITGAKMAKYRSSWTTVVLGCLNIVWRPHLLSMLVFEGLLFGFSIGINVTNPVFLGEPAPVGFGFSQFGIAGAYGTPIVAVIIGELLGRYLNDWIMNVSIRRNQGVFEAESRLWACYVALPLYICGFVVLGASLQNHLSPGALVMGWGIAEVAVMVNTVAVYAYCNDCFPKHQGEISALINLARTLGGFSVAYFQVPWATKHGALQTFGVEAAIVSALFLLVVPTVQIKGGKLRDRFSF</sequence>
<evidence type="ECO:0000256" key="1">
    <source>
        <dbReference type="ARBA" id="ARBA00004141"/>
    </source>
</evidence>
<dbReference type="Gene3D" id="1.20.1250.20">
    <property type="entry name" value="MFS general substrate transporter like domains"/>
    <property type="match status" value="1"/>
</dbReference>
<dbReference type="Proteomes" id="UP000310158">
    <property type="component" value="Unassembled WGS sequence"/>
</dbReference>
<evidence type="ECO:0000313" key="8">
    <source>
        <dbReference type="EMBL" id="THH19663.1"/>
    </source>
</evidence>
<gene>
    <name evidence="8" type="ORF">EW146_g1568</name>
</gene>
<keyword evidence="9" id="KW-1185">Reference proteome</keyword>
<keyword evidence="4 7" id="KW-1133">Transmembrane helix</keyword>
<dbReference type="CDD" id="cd13132">
    <property type="entry name" value="MATE_eukaryotic"/>
    <property type="match status" value="1"/>
</dbReference>
<feature type="transmembrane region" description="Helical" evidence="7">
    <location>
        <begin position="891"/>
        <end position="911"/>
    </location>
</feature>
<evidence type="ECO:0000256" key="4">
    <source>
        <dbReference type="ARBA" id="ARBA00022989"/>
    </source>
</evidence>
<feature type="transmembrane region" description="Helical" evidence="7">
    <location>
        <begin position="785"/>
        <end position="807"/>
    </location>
</feature>
<feature type="transmembrane region" description="Helical" evidence="7">
    <location>
        <begin position="975"/>
        <end position="994"/>
    </location>
</feature>